<feature type="binding site" evidence="8">
    <location>
        <position position="211"/>
    </location>
    <ligand>
        <name>Zn(2+)</name>
        <dbReference type="ChEBI" id="CHEBI:29105"/>
        <label>2</label>
        <note>catalytic</note>
    </ligand>
</feature>
<dbReference type="Pfam" id="PF12706">
    <property type="entry name" value="Lactamase_B_2"/>
    <property type="match status" value="1"/>
</dbReference>
<feature type="domain" description="Metallo-beta-lactamase" evidence="9">
    <location>
        <begin position="18"/>
        <end position="251"/>
    </location>
</feature>
<keyword evidence="7 8" id="KW-0862">Zinc</keyword>
<dbReference type="NCBIfam" id="TIGR02651">
    <property type="entry name" value="RNase_Z"/>
    <property type="match status" value="1"/>
</dbReference>
<feature type="binding site" evidence="8">
    <location>
        <position position="211"/>
    </location>
    <ligand>
        <name>Zn(2+)</name>
        <dbReference type="ChEBI" id="CHEBI:29105"/>
        <label>1</label>
        <note>catalytic</note>
    </ligand>
</feature>
<dbReference type="PANTHER" id="PTHR46018">
    <property type="entry name" value="ZINC PHOSPHODIESTERASE ELAC PROTEIN 1"/>
    <property type="match status" value="1"/>
</dbReference>
<dbReference type="SMART" id="SM00849">
    <property type="entry name" value="Lactamase_B"/>
    <property type="match status" value="1"/>
</dbReference>
<evidence type="ECO:0000313" key="10">
    <source>
        <dbReference type="EMBL" id="CAH2716355.1"/>
    </source>
</evidence>
<evidence type="ECO:0000256" key="4">
    <source>
        <dbReference type="ARBA" id="ARBA00022723"/>
    </source>
</evidence>
<evidence type="ECO:0000256" key="6">
    <source>
        <dbReference type="ARBA" id="ARBA00022801"/>
    </source>
</evidence>
<dbReference type="SUPFAM" id="SSF56281">
    <property type="entry name" value="Metallo-hydrolase/oxidoreductase"/>
    <property type="match status" value="1"/>
</dbReference>
<dbReference type="RefSeq" id="WP_248736608.1">
    <property type="nucleotide sequence ID" value="NZ_CALBWS010000026.1"/>
</dbReference>
<keyword evidence="2 8" id="KW-0819">tRNA processing</keyword>
<comment type="catalytic activity">
    <reaction evidence="8">
        <text>Endonucleolytic cleavage of RNA, removing extra 3' nucleotides from tRNA precursor, generating 3' termini of tRNAs. A 3'-hydroxy group is left at the tRNA terminus and a 5'-phosphoryl group is left at the trailer molecule.</text>
        <dbReference type="EC" id="3.1.26.11"/>
    </reaction>
</comment>
<dbReference type="PANTHER" id="PTHR46018:SF2">
    <property type="entry name" value="ZINC PHOSPHODIESTERASE ELAC PROTEIN 1"/>
    <property type="match status" value="1"/>
</dbReference>
<feature type="active site" description="Proton acceptor" evidence="8">
    <location>
        <position position="67"/>
    </location>
</feature>
<comment type="subunit">
    <text evidence="1 8">Homodimer.</text>
</comment>
<sequence>MDIFFLGTGAGMPAKLRNVTSIAFKLLEERGAVWLFDAGEATQHQILHTSIKPRRIEKIFITHLHGDHIYGLPGLLSSRSFQGGESEITVYGPKGIKEYLHVSLSVSQTYLKYPLKVTEIDEGVIFEDDQFTVEARLLDHGIPSFGYRIVEKDRPGTLLADKLMEAGVQPGPIFRKIKNGEVVTLEDGRVIEPSKFVGPEQKGRVVAILGDTRYCERSILLAKNADLLIHEATFSKGEEKLAYDYFHSTTHQAADIAKQADCKQLYLTHISSRYDRNAWRELVDEAKEIFPNTDIAEDFKEINIPLK</sequence>
<dbReference type="EC" id="3.1.26.11" evidence="8"/>
<keyword evidence="11" id="KW-1185">Reference proteome</keyword>
<dbReference type="HAMAP" id="MF_01818">
    <property type="entry name" value="RNase_Z_BN"/>
    <property type="match status" value="1"/>
</dbReference>
<feature type="binding site" evidence="8">
    <location>
        <position position="65"/>
    </location>
    <ligand>
        <name>Zn(2+)</name>
        <dbReference type="ChEBI" id="CHEBI:29105"/>
        <label>1</label>
        <note>catalytic</note>
    </ligand>
</feature>
<dbReference type="GO" id="GO:0042781">
    <property type="term" value="F:3'-tRNA processing endoribonuclease activity"/>
    <property type="evidence" value="ECO:0007669"/>
    <property type="project" value="UniProtKB-EC"/>
</dbReference>
<evidence type="ECO:0000259" key="9">
    <source>
        <dbReference type="SMART" id="SM00849"/>
    </source>
</evidence>
<dbReference type="Gene3D" id="3.60.15.10">
    <property type="entry name" value="Ribonuclease Z/Hydroxyacylglutathione hydrolase-like"/>
    <property type="match status" value="1"/>
</dbReference>
<dbReference type="Pfam" id="PF23023">
    <property type="entry name" value="Anti-Pycsar_Apyc1"/>
    <property type="match status" value="1"/>
</dbReference>
<name>A0ABM9EUM8_9BACI</name>
<keyword evidence="4 8" id="KW-0479">Metal-binding</keyword>
<feature type="binding site" evidence="8">
    <location>
        <position position="68"/>
    </location>
    <ligand>
        <name>Zn(2+)</name>
        <dbReference type="ChEBI" id="CHEBI:29105"/>
        <label>2</label>
        <note>catalytic</note>
    </ligand>
</feature>
<keyword evidence="5 8" id="KW-0255">Endonuclease</keyword>
<evidence type="ECO:0000313" key="11">
    <source>
        <dbReference type="Proteomes" id="UP000838308"/>
    </source>
</evidence>
<comment type="similarity">
    <text evidence="8">Belongs to the RNase Z family.</text>
</comment>
<feature type="binding site" evidence="8">
    <location>
        <position position="140"/>
    </location>
    <ligand>
        <name>Zn(2+)</name>
        <dbReference type="ChEBI" id="CHEBI:29105"/>
        <label>1</label>
        <note>catalytic</note>
    </ligand>
</feature>
<evidence type="ECO:0000256" key="5">
    <source>
        <dbReference type="ARBA" id="ARBA00022759"/>
    </source>
</evidence>
<keyword evidence="3 8" id="KW-0540">Nuclease</keyword>
<gene>
    <name evidence="8 10" type="primary">rnz</name>
    <name evidence="10" type="ORF">BACCIP111895_03540</name>
</gene>
<evidence type="ECO:0000256" key="3">
    <source>
        <dbReference type="ARBA" id="ARBA00022722"/>
    </source>
</evidence>
<evidence type="ECO:0000256" key="1">
    <source>
        <dbReference type="ARBA" id="ARBA00011738"/>
    </source>
</evidence>
<keyword evidence="6 8" id="KW-0378">Hydrolase</keyword>
<accession>A0ABM9EUM8</accession>
<dbReference type="CDD" id="cd07717">
    <property type="entry name" value="RNaseZ_ZiPD-like_MBL-fold"/>
    <property type="match status" value="1"/>
</dbReference>
<comment type="caution">
    <text evidence="10">The sequence shown here is derived from an EMBL/GenBank/DDBJ whole genome shotgun (WGS) entry which is preliminary data.</text>
</comment>
<dbReference type="NCBIfam" id="NF000801">
    <property type="entry name" value="PRK00055.1-3"/>
    <property type="match status" value="1"/>
</dbReference>
<dbReference type="InterPro" id="IPR036866">
    <property type="entry name" value="RibonucZ/Hydroxyglut_hydro"/>
</dbReference>
<comment type="function">
    <text evidence="8">Zinc phosphodiesterase, which displays some tRNA 3'-processing endonuclease activity. Probably involved in tRNA maturation, by removing a 3'-trailer from precursor tRNA.</text>
</comment>
<protein>
    <recommendedName>
        <fullName evidence="8">Ribonuclease Z</fullName>
        <shortName evidence="8">RNase Z</shortName>
        <ecNumber evidence="8">3.1.26.11</ecNumber>
    </recommendedName>
    <alternativeName>
        <fullName evidence="8">tRNA 3 endonuclease</fullName>
    </alternativeName>
    <alternativeName>
        <fullName evidence="8">tRNase Z</fullName>
    </alternativeName>
</protein>
<dbReference type="EMBL" id="CALBWS010000026">
    <property type="protein sequence ID" value="CAH2716355.1"/>
    <property type="molecule type" value="Genomic_DNA"/>
</dbReference>
<organism evidence="10 11">
    <name type="scientific">Neobacillus rhizosphaerae</name>
    <dbReference type="NCBI Taxonomy" id="2880965"/>
    <lineage>
        <taxon>Bacteria</taxon>
        <taxon>Bacillati</taxon>
        <taxon>Bacillota</taxon>
        <taxon>Bacilli</taxon>
        <taxon>Bacillales</taxon>
        <taxon>Bacillaceae</taxon>
        <taxon>Neobacillus</taxon>
    </lineage>
</organism>
<feature type="binding site" evidence="8">
    <location>
        <position position="67"/>
    </location>
    <ligand>
        <name>Zn(2+)</name>
        <dbReference type="ChEBI" id="CHEBI:29105"/>
        <label>2</label>
        <note>catalytic</note>
    </ligand>
</feature>
<proteinExistence type="inferred from homology"/>
<dbReference type="InterPro" id="IPR001279">
    <property type="entry name" value="Metallo-B-lactamas"/>
</dbReference>
<dbReference type="InterPro" id="IPR013471">
    <property type="entry name" value="RNase_Z/BN"/>
</dbReference>
<dbReference type="Proteomes" id="UP000838308">
    <property type="component" value="Unassembled WGS sequence"/>
</dbReference>
<comment type="cofactor">
    <cofactor evidence="8">
        <name>Zn(2+)</name>
        <dbReference type="ChEBI" id="CHEBI:29105"/>
    </cofactor>
    <text evidence="8">Binds 2 Zn(2+) ions.</text>
</comment>
<evidence type="ECO:0000256" key="2">
    <source>
        <dbReference type="ARBA" id="ARBA00022694"/>
    </source>
</evidence>
<feature type="binding site" evidence="8">
    <location>
        <position position="269"/>
    </location>
    <ligand>
        <name>Zn(2+)</name>
        <dbReference type="ChEBI" id="CHEBI:29105"/>
        <label>2</label>
        <note>catalytic</note>
    </ligand>
</feature>
<feature type="binding site" evidence="8">
    <location>
        <position position="63"/>
    </location>
    <ligand>
        <name>Zn(2+)</name>
        <dbReference type="ChEBI" id="CHEBI:29105"/>
        <label>1</label>
        <note>catalytic</note>
    </ligand>
</feature>
<reference evidence="10" key="1">
    <citation type="submission" date="2022-04" db="EMBL/GenBank/DDBJ databases">
        <authorList>
            <person name="Criscuolo A."/>
        </authorList>
    </citation>
    <scope>NUCLEOTIDE SEQUENCE</scope>
    <source>
        <strain evidence="10">CIP111895</strain>
    </source>
</reference>
<evidence type="ECO:0000256" key="7">
    <source>
        <dbReference type="ARBA" id="ARBA00022833"/>
    </source>
</evidence>
<evidence type="ECO:0000256" key="8">
    <source>
        <dbReference type="HAMAP-Rule" id="MF_01818"/>
    </source>
</evidence>